<sequence length="275" mass="31580">MGRYGAYDLYIAPLVRDYAVSLPMLGFWFALQWMLAVLYTRLLGDVFTRLTRQLRQEVVVRTVSALNGLLMIGAAACFVFNLRVHNFTLADDFYAEIPGYRFFRISIVAYFAWDIIVCFVYRWDLLWKVHAIASFLGAYLLSFPFSDYHGSYFTGMFELSNAPLHISTIMRTLDIKATLPLVLVMEALFAVMFFLIRVLGGTIVTLSWLKLSCARLVENYNAGGVLLHGEAPVLISMLLIVVVQLLQYVWFVEVVREGARILVRMREAWRKPRTD</sequence>
<keyword evidence="4 5" id="KW-0472">Membrane</keyword>
<reference evidence="7 8" key="1">
    <citation type="journal article" date="2018" name="BMC Genomics">
        <title>Genomic comparison of Trypanosoma conorhini and Trypanosoma rangeli to Trypanosoma cruzi strains of high and low virulence.</title>
        <authorList>
            <person name="Bradwell K.R."/>
            <person name="Koparde V.N."/>
            <person name="Matveyev A.V."/>
            <person name="Serrano M.G."/>
            <person name="Alves J.M."/>
            <person name="Parikh H."/>
            <person name="Huang B."/>
            <person name="Lee V."/>
            <person name="Espinosa-Alvarez O."/>
            <person name="Ortiz P.A."/>
            <person name="Costa-Martins A.G."/>
            <person name="Teixeira M.M."/>
            <person name="Buck G.A."/>
        </authorList>
    </citation>
    <scope>NUCLEOTIDE SEQUENCE [LARGE SCALE GENOMIC DNA]</scope>
    <source>
        <strain evidence="7 8">025E</strain>
    </source>
</reference>
<keyword evidence="2 5" id="KW-0812">Transmembrane</keyword>
<name>A0A3R7L2D6_9TRYP</name>
<keyword evidence="8" id="KW-1185">Reference proteome</keyword>
<accession>A0A3R7L2D6</accession>
<evidence type="ECO:0000256" key="1">
    <source>
        <dbReference type="ARBA" id="ARBA00004141"/>
    </source>
</evidence>
<dbReference type="InterPro" id="IPR006634">
    <property type="entry name" value="TLC-dom"/>
</dbReference>
<evidence type="ECO:0000313" key="8">
    <source>
        <dbReference type="Proteomes" id="UP000284403"/>
    </source>
</evidence>
<organism evidence="7 8">
    <name type="scientific">Trypanosoma conorhini</name>
    <dbReference type="NCBI Taxonomy" id="83891"/>
    <lineage>
        <taxon>Eukaryota</taxon>
        <taxon>Discoba</taxon>
        <taxon>Euglenozoa</taxon>
        <taxon>Kinetoplastea</taxon>
        <taxon>Metakinetoplastina</taxon>
        <taxon>Trypanosomatida</taxon>
        <taxon>Trypanosomatidae</taxon>
        <taxon>Trypanosoma</taxon>
    </lineage>
</organism>
<dbReference type="Proteomes" id="UP000284403">
    <property type="component" value="Unassembled WGS sequence"/>
</dbReference>
<dbReference type="InterPro" id="IPR050846">
    <property type="entry name" value="TLCD"/>
</dbReference>
<evidence type="ECO:0000256" key="5">
    <source>
        <dbReference type="SAM" id="Phobius"/>
    </source>
</evidence>
<feature type="transmembrane region" description="Helical" evidence="5">
    <location>
        <begin position="233"/>
        <end position="255"/>
    </location>
</feature>
<feature type="domain" description="TLC" evidence="6">
    <location>
        <begin position="59"/>
        <end position="256"/>
    </location>
</feature>
<feature type="transmembrane region" description="Helical" evidence="5">
    <location>
        <begin position="59"/>
        <end position="82"/>
    </location>
</feature>
<dbReference type="RefSeq" id="XP_029228435.1">
    <property type="nucleotide sequence ID" value="XM_029371463.1"/>
</dbReference>
<dbReference type="PANTHER" id="PTHR13439:SF0">
    <property type="entry name" value="TOPOISOMERASE I DAMAGE AFFECTED PROTEIN 4"/>
    <property type="match status" value="1"/>
</dbReference>
<dbReference type="PANTHER" id="PTHR13439">
    <property type="entry name" value="CT120 PROTEIN"/>
    <property type="match status" value="1"/>
</dbReference>
<proteinExistence type="predicted"/>
<feature type="transmembrane region" description="Helical" evidence="5">
    <location>
        <begin position="179"/>
        <end position="200"/>
    </location>
</feature>
<dbReference type="EMBL" id="MKKU01000236">
    <property type="protein sequence ID" value="RNF18274.1"/>
    <property type="molecule type" value="Genomic_DNA"/>
</dbReference>
<gene>
    <name evidence="7" type="ORF">Tco025E_04553</name>
</gene>
<dbReference type="GO" id="GO:0005783">
    <property type="term" value="C:endoplasmic reticulum"/>
    <property type="evidence" value="ECO:0007669"/>
    <property type="project" value="TreeGrafter"/>
</dbReference>
<feature type="transmembrane region" description="Helical" evidence="5">
    <location>
        <begin position="20"/>
        <end position="39"/>
    </location>
</feature>
<evidence type="ECO:0000256" key="4">
    <source>
        <dbReference type="ARBA" id="ARBA00023136"/>
    </source>
</evidence>
<evidence type="ECO:0000259" key="6">
    <source>
        <dbReference type="Pfam" id="PF03798"/>
    </source>
</evidence>
<evidence type="ECO:0000256" key="2">
    <source>
        <dbReference type="ARBA" id="ARBA00022692"/>
    </source>
</evidence>
<dbReference type="OrthoDB" id="276006at2759"/>
<protein>
    <recommendedName>
        <fullName evidence="6">TLC domain-containing protein</fullName>
    </recommendedName>
</protein>
<dbReference type="GeneID" id="40318164"/>
<dbReference type="GO" id="GO:0016020">
    <property type="term" value="C:membrane"/>
    <property type="evidence" value="ECO:0007669"/>
    <property type="project" value="UniProtKB-SubCell"/>
</dbReference>
<evidence type="ECO:0000256" key="3">
    <source>
        <dbReference type="ARBA" id="ARBA00022989"/>
    </source>
</evidence>
<keyword evidence="3 5" id="KW-1133">Transmembrane helix</keyword>
<comment type="caution">
    <text evidence="7">The sequence shown here is derived from an EMBL/GenBank/DDBJ whole genome shotgun (WGS) entry which is preliminary data.</text>
</comment>
<dbReference type="GO" id="GO:0055088">
    <property type="term" value="P:lipid homeostasis"/>
    <property type="evidence" value="ECO:0007669"/>
    <property type="project" value="TreeGrafter"/>
</dbReference>
<dbReference type="AlphaFoldDB" id="A0A3R7L2D6"/>
<feature type="transmembrane region" description="Helical" evidence="5">
    <location>
        <begin position="102"/>
        <end position="121"/>
    </location>
</feature>
<evidence type="ECO:0000313" key="7">
    <source>
        <dbReference type="EMBL" id="RNF18274.1"/>
    </source>
</evidence>
<dbReference type="Pfam" id="PF03798">
    <property type="entry name" value="TRAM_LAG1_CLN8"/>
    <property type="match status" value="1"/>
</dbReference>
<comment type="subcellular location">
    <subcellularLocation>
        <location evidence="1">Membrane</location>
        <topology evidence="1">Multi-pass membrane protein</topology>
    </subcellularLocation>
</comment>